<comment type="caution">
    <text evidence="1">The sequence shown here is derived from an EMBL/GenBank/DDBJ whole genome shotgun (WGS) entry which is preliminary data.</text>
</comment>
<sequence length="86" mass="9751">MAAESLEFEFPIKASVQLLVCYALAFLFEELESPPPPYYKAIAAERVLLKQDEYNEETLVSMETGGTPTHLRLAEGKTTVELYYMN</sequence>
<dbReference type="AlphaFoldDB" id="A0AAD9JBQ8"/>
<gene>
    <name evidence="1" type="ORF">LSH36_437g00020</name>
</gene>
<protein>
    <submittedName>
        <fullName evidence="1">Uncharacterized protein</fullName>
    </submittedName>
</protein>
<evidence type="ECO:0000313" key="2">
    <source>
        <dbReference type="Proteomes" id="UP001208570"/>
    </source>
</evidence>
<keyword evidence="2" id="KW-1185">Reference proteome</keyword>
<dbReference type="EMBL" id="JAODUP010000437">
    <property type="protein sequence ID" value="KAK2149758.1"/>
    <property type="molecule type" value="Genomic_DNA"/>
</dbReference>
<accession>A0AAD9JBQ8</accession>
<proteinExistence type="predicted"/>
<reference evidence="1" key="1">
    <citation type="journal article" date="2023" name="Mol. Biol. Evol.">
        <title>Third-Generation Sequencing Reveals the Adaptive Role of the Epigenome in Three Deep-Sea Polychaetes.</title>
        <authorList>
            <person name="Perez M."/>
            <person name="Aroh O."/>
            <person name="Sun Y."/>
            <person name="Lan Y."/>
            <person name="Juniper S.K."/>
            <person name="Young C.R."/>
            <person name="Angers B."/>
            <person name="Qian P.Y."/>
        </authorList>
    </citation>
    <scope>NUCLEOTIDE SEQUENCE</scope>
    <source>
        <strain evidence="1">P08H-3</strain>
    </source>
</reference>
<evidence type="ECO:0000313" key="1">
    <source>
        <dbReference type="EMBL" id="KAK2149758.1"/>
    </source>
</evidence>
<name>A0AAD9JBQ8_9ANNE</name>
<organism evidence="1 2">
    <name type="scientific">Paralvinella palmiformis</name>
    <dbReference type="NCBI Taxonomy" id="53620"/>
    <lineage>
        <taxon>Eukaryota</taxon>
        <taxon>Metazoa</taxon>
        <taxon>Spiralia</taxon>
        <taxon>Lophotrochozoa</taxon>
        <taxon>Annelida</taxon>
        <taxon>Polychaeta</taxon>
        <taxon>Sedentaria</taxon>
        <taxon>Canalipalpata</taxon>
        <taxon>Terebellida</taxon>
        <taxon>Terebelliformia</taxon>
        <taxon>Alvinellidae</taxon>
        <taxon>Paralvinella</taxon>
    </lineage>
</organism>
<dbReference type="Proteomes" id="UP001208570">
    <property type="component" value="Unassembled WGS sequence"/>
</dbReference>